<dbReference type="UniPathway" id="UPA00391"/>
<feature type="binding site" evidence="11">
    <location>
        <position position="243"/>
    </location>
    <ligand>
        <name>Zn(2+)</name>
        <dbReference type="ChEBI" id="CHEBI:29105"/>
    </ligand>
</feature>
<sequence>MPHKITHIVQYIFFPIVNNQLSIVNKKGIFAPEKECLLFRVLAKPRTKNKEDMKHKKEAALVCFSGGQDSTTCLFWAKKHFSRVEAVCFTYGQKHSLEIEVARKIAADADVPFQLLDVSLISQLDPNCSLTNTGISMDQEKPADSYPNTFVPGRNMVFLTFAAILARSKGIFNLVTGVSEADFSGYPDCRDTFVRSLNVTLNLAMDEQFVIHTPLMDRDKSEVWELADELGVFDLVRTQTLTCYNGIMAEGCGHCPACKLRREGLEKYLKRRQ</sequence>
<feature type="binding site" evidence="11">
    <location>
        <position position="252"/>
    </location>
    <ligand>
        <name>Zn(2+)</name>
        <dbReference type="ChEBI" id="CHEBI:29105"/>
    </ligand>
</feature>
<evidence type="ECO:0000256" key="2">
    <source>
        <dbReference type="ARBA" id="ARBA00022598"/>
    </source>
</evidence>
<dbReference type="GO" id="GO:0008270">
    <property type="term" value="F:zinc ion binding"/>
    <property type="evidence" value="ECO:0007669"/>
    <property type="project" value="UniProtKB-UniRule"/>
</dbReference>
<dbReference type="SUPFAM" id="SSF52402">
    <property type="entry name" value="Adenine nucleotide alpha hydrolases-like"/>
    <property type="match status" value="1"/>
</dbReference>
<proteinExistence type="inferred from homology"/>
<feature type="binding site" evidence="11">
    <location>
        <begin position="64"/>
        <end position="74"/>
    </location>
    <ligand>
        <name>ATP</name>
        <dbReference type="ChEBI" id="CHEBI:30616"/>
    </ligand>
</feature>
<evidence type="ECO:0000256" key="11">
    <source>
        <dbReference type="HAMAP-Rule" id="MF_01633"/>
    </source>
</evidence>
<dbReference type="HOGENOM" id="CLU_081854_0_0_10"/>
<keyword evidence="2 11" id="KW-0436">Ligase</keyword>
<evidence type="ECO:0000256" key="3">
    <source>
        <dbReference type="ARBA" id="ARBA00022723"/>
    </source>
</evidence>
<evidence type="ECO:0000256" key="9">
    <source>
        <dbReference type="ARBA" id="ARBA00039149"/>
    </source>
</evidence>
<evidence type="ECO:0000256" key="1">
    <source>
        <dbReference type="ARBA" id="ARBA00005061"/>
    </source>
</evidence>
<keyword evidence="4 11" id="KW-0547">Nucleotide-binding</keyword>
<comment type="catalytic activity">
    <reaction evidence="10 11">
        <text>7-carboxy-7-carbaguanine + NH4(+) + 2 ATP = 7-cyano-7-carbaguanine + 2 AMP + 2 diphosphate + 2 H(+)</text>
        <dbReference type="Rhea" id="RHEA:27982"/>
        <dbReference type="ChEBI" id="CHEBI:15378"/>
        <dbReference type="ChEBI" id="CHEBI:28938"/>
        <dbReference type="ChEBI" id="CHEBI:30616"/>
        <dbReference type="ChEBI" id="CHEBI:33019"/>
        <dbReference type="ChEBI" id="CHEBI:45075"/>
        <dbReference type="ChEBI" id="CHEBI:61036"/>
        <dbReference type="ChEBI" id="CHEBI:456215"/>
        <dbReference type="EC" id="6.3.4.20"/>
    </reaction>
</comment>
<accession>K6A543</accession>
<keyword evidence="6 11" id="KW-0862">Zinc</keyword>
<dbReference type="Proteomes" id="UP000006271">
    <property type="component" value="Unassembled WGS sequence"/>
</dbReference>
<evidence type="ECO:0000313" key="12">
    <source>
        <dbReference type="EMBL" id="EKN10773.1"/>
    </source>
</evidence>
<evidence type="ECO:0000256" key="5">
    <source>
        <dbReference type="ARBA" id="ARBA00022785"/>
    </source>
</evidence>
<dbReference type="EMBL" id="AGZQ01000014">
    <property type="protein sequence ID" value="EKN10773.1"/>
    <property type="molecule type" value="Genomic_DNA"/>
</dbReference>
<feature type="binding site" evidence="11">
    <location>
        <position position="258"/>
    </location>
    <ligand>
        <name>Zn(2+)</name>
        <dbReference type="ChEBI" id="CHEBI:29105"/>
    </ligand>
</feature>
<protein>
    <recommendedName>
        <fullName evidence="9 11">7-cyano-7-deazaguanine synthase</fullName>
        <ecNumber evidence="9 11">6.3.4.20</ecNumber>
    </recommendedName>
    <alternativeName>
        <fullName evidence="11">7-cyano-7-carbaguanine synthase</fullName>
    </alternativeName>
    <alternativeName>
        <fullName evidence="11">PreQ(0) synthase</fullName>
    </alternativeName>
    <alternativeName>
        <fullName evidence="11">Queuosine biosynthesis protein QueC</fullName>
    </alternativeName>
</protein>
<dbReference type="PANTHER" id="PTHR42914">
    <property type="entry name" value="7-CYANO-7-DEAZAGUANINE SYNTHASE"/>
    <property type="match status" value="1"/>
</dbReference>
<evidence type="ECO:0000256" key="10">
    <source>
        <dbReference type="ARBA" id="ARBA00047890"/>
    </source>
</evidence>
<dbReference type="AlphaFoldDB" id="K6A543"/>
<reference evidence="12 13" key="1">
    <citation type="submission" date="2012-02" db="EMBL/GenBank/DDBJ databases">
        <title>The Genome Sequence of Parabacteroides merdae CL03T12C32.</title>
        <authorList>
            <consortium name="The Broad Institute Genome Sequencing Platform"/>
            <person name="Earl A."/>
            <person name="Ward D."/>
            <person name="Feldgarden M."/>
            <person name="Gevers D."/>
            <person name="Zitomersky N.L."/>
            <person name="Coyne M.J."/>
            <person name="Comstock L.E."/>
            <person name="Young S.K."/>
            <person name="Zeng Q."/>
            <person name="Gargeya S."/>
            <person name="Fitzgerald M."/>
            <person name="Haas B."/>
            <person name="Abouelleil A."/>
            <person name="Alvarado L."/>
            <person name="Arachchi H.M."/>
            <person name="Berlin A."/>
            <person name="Chapman S.B."/>
            <person name="Gearin G."/>
            <person name="Goldberg J."/>
            <person name="Griggs A."/>
            <person name="Gujja S."/>
            <person name="Hansen M."/>
            <person name="Heiman D."/>
            <person name="Howarth C."/>
            <person name="Larimer J."/>
            <person name="Lui A."/>
            <person name="MacDonald P.J.P."/>
            <person name="McCowen C."/>
            <person name="Montmayeur A."/>
            <person name="Murphy C."/>
            <person name="Neiman D."/>
            <person name="Pearson M."/>
            <person name="Priest M."/>
            <person name="Roberts A."/>
            <person name="Saif S."/>
            <person name="Shea T."/>
            <person name="Sisk P."/>
            <person name="Stolte C."/>
            <person name="Sykes S."/>
            <person name="Wortman J."/>
            <person name="Nusbaum C."/>
            <person name="Birren B."/>
        </authorList>
    </citation>
    <scope>NUCLEOTIDE SEQUENCE [LARGE SCALE GENOMIC DNA]</scope>
    <source>
        <strain evidence="12 13">CL03T12C32</strain>
    </source>
</reference>
<organism evidence="12 13">
    <name type="scientific">Parabacteroides merdae CL03T12C32</name>
    <dbReference type="NCBI Taxonomy" id="999420"/>
    <lineage>
        <taxon>Bacteria</taxon>
        <taxon>Pseudomonadati</taxon>
        <taxon>Bacteroidota</taxon>
        <taxon>Bacteroidia</taxon>
        <taxon>Bacteroidales</taxon>
        <taxon>Tannerellaceae</taxon>
        <taxon>Parabacteroides</taxon>
    </lineage>
</organism>
<evidence type="ECO:0000256" key="4">
    <source>
        <dbReference type="ARBA" id="ARBA00022741"/>
    </source>
</evidence>
<dbReference type="PANTHER" id="PTHR42914:SF1">
    <property type="entry name" value="7-CYANO-7-DEAZAGUANINE SYNTHASE"/>
    <property type="match status" value="1"/>
</dbReference>
<name>K6A543_9BACT</name>
<keyword evidence="5 11" id="KW-0671">Queuosine biosynthesis</keyword>
<dbReference type="GO" id="GO:0016879">
    <property type="term" value="F:ligase activity, forming carbon-nitrogen bonds"/>
    <property type="evidence" value="ECO:0007669"/>
    <property type="project" value="UniProtKB-UniRule"/>
</dbReference>
<dbReference type="NCBIfam" id="TIGR00364">
    <property type="entry name" value="7-cyano-7-deazaguanine synthase QueC"/>
    <property type="match status" value="1"/>
</dbReference>
<dbReference type="InterPro" id="IPR018317">
    <property type="entry name" value="QueC"/>
</dbReference>
<keyword evidence="7 11" id="KW-0067">ATP-binding</keyword>
<dbReference type="GO" id="GO:0008616">
    <property type="term" value="P:tRNA queuosine(34) biosynthetic process"/>
    <property type="evidence" value="ECO:0007669"/>
    <property type="project" value="UniProtKB-UniRule"/>
</dbReference>
<dbReference type="GO" id="GO:0005524">
    <property type="term" value="F:ATP binding"/>
    <property type="evidence" value="ECO:0007669"/>
    <property type="project" value="UniProtKB-UniRule"/>
</dbReference>
<evidence type="ECO:0000256" key="8">
    <source>
        <dbReference type="ARBA" id="ARBA00037993"/>
    </source>
</evidence>
<comment type="cofactor">
    <cofactor evidence="11">
        <name>Zn(2+)</name>
        <dbReference type="ChEBI" id="CHEBI:29105"/>
    </cofactor>
    <text evidence="11">Binds 1 zinc ion per subunit.</text>
</comment>
<dbReference type="InterPro" id="IPR014729">
    <property type="entry name" value="Rossmann-like_a/b/a_fold"/>
</dbReference>
<dbReference type="Gene3D" id="3.40.50.620">
    <property type="entry name" value="HUPs"/>
    <property type="match status" value="1"/>
</dbReference>
<dbReference type="HAMAP" id="MF_01633">
    <property type="entry name" value="QueC"/>
    <property type="match status" value="1"/>
</dbReference>
<gene>
    <name evidence="11" type="primary">queC</name>
    <name evidence="12" type="ORF">HMPREF1060_02699</name>
</gene>
<dbReference type="EC" id="6.3.4.20" evidence="9 11"/>
<comment type="pathway">
    <text evidence="1 11">Purine metabolism; 7-cyano-7-deazaguanine biosynthesis.</text>
</comment>
<comment type="caution">
    <text evidence="12">The sequence shown here is derived from an EMBL/GenBank/DDBJ whole genome shotgun (WGS) entry which is preliminary data.</text>
</comment>
<evidence type="ECO:0000256" key="7">
    <source>
        <dbReference type="ARBA" id="ARBA00022840"/>
    </source>
</evidence>
<feature type="binding site" evidence="11">
    <location>
        <position position="255"/>
    </location>
    <ligand>
        <name>Zn(2+)</name>
        <dbReference type="ChEBI" id="CHEBI:29105"/>
    </ligand>
</feature>
<dbReference type="CDD" id="cd01995">
    <property type="entry name" value="QueC-like"/>
    <property type="match status" value="1"/>
</dbReference>
<comment type="similarity">
    <text evidence="8 11">Belongs to the QueC family.</text>
</comment>
<evidence type="ECO:0000256" key="6">
    <source>
        <dbReference type="ARBA" id="ARBA00022833"/>
    </source>
</evidence>
<keyword evidence="3 11" id="KW-0479">Metal-binding</keyword>
<evidence type="ECO:0000313" key="13">
    <source>
        <dbReference type="Proteomes" id="UP000006271"/>
    </source>
</evidence>
<dbReference type="Pfam" id="PF06508">
    <property type="entry name" value="QueC"/>
    <property type="match status" value="1"/>
</dbReference>
<comment type="function">
    <text evidence="11">Catalyzes the ATP-dependent conversion of 7-carboxy-7-deazaguanine (CDG) to 7-cyano-7-deazaguanine (preQ(0)).</text>
</comment>
<dbReference type="PATRIC" id="fig|999420.3.peg.2773"/>